<evidence type="ECO:0000313" key="6">
    <source>
        <dbReference type="Proteomes" id="UP000321331"/>
    </source>
</evidence>
<gene>
    <name evidence="5" type="ORF">FocTR4_00010712</name>
</gene>
<keyword evidence="2" id="KW-0496">Mitochondrion</keyword>
<name>A0A5C6T7I1_FUSOC</name>
<feature type="compositionally biased region" description="Polar residues" evidence="3">
    <location>
        <begin position="1176"/>
        <end position="1188"/>
    </location>
</feature>
<dbReference type="SUPFAM" id="SSF56672">
    <property type="entry name" value="DNA/RNA polymerases"/>
    <property type="match status" value="1"/>
</dbReference>
<protein>
    <recommendedName>
        <fullName evidence="4">Reverse transcriptase domain-containing protein</fullName>
    </recommendedName>
</protein>
<feature type="region of interest" description="Disordered" evidence="3">
    <location>
        <begin position="1162"/>
        <end position="1188"/>
    </location>
</feature>
<feature type="compositionally biased region" description="Basic and acidic residues" evidence="3">
    <location>
        <begin position="734"/>
        <end position="754"/>
    </location>
</feature>
<dbReference type="SUPFAM" id="SSF56219">
    <property type="entry name" value="DNase I-like"/>
    <property type="match status" value="1"/>
</dbReference>
<dbReference type="InterPro" id="IPR000477">
    <property type="entry name" value="RT_dom"/>
</dbReference>
<dbReference type="InterPro" id="IPR005135">
    <property type="entry name" value="Endo/exonuclease/phosphatase"/>
</dbReference>
<dbReference type="EMBL" id="VMNF01000006">
    <property type="protein sequence ID" value="TXC06449.1"/>
    <property type="molecule type" value="Genomic_DNA"/>
</dbReference>
<proteinExistence type="predicted"/>
<dbReference type="PANTHER" id="PTHR33481">
    <property type="entry name" value="REVERSE TRANSCRIPTASE"/>
    <property type="match status" value="1"/>
</dbReference>
<comment type="subcellular location">
    <subcellularLocation>
        <location evidence="1">Mitochondrion</location>
    </subcellularLocation>
</comment>
<comment type="caution">
    <text evidence="5">The sequence shown here is derived from an EMBL/GenBank/DDBJ whole genome shotgun (WGS) entry which is preliminary data.</text>
</comment>
<reference evidence="5 6" key="1">
    <citation type="submission" date="2019-07" db="EMBL/GenBank/DDBJ databases">
        <title>The First High-Quality Draft Genome Sequence of the Causal Agent of the Current Panama Disease Epidemic.</title>
        <authorList>
            <person name="Warmington R.J."/>
            <person name="Kay W."/>
            <person name="Jeffries A."/>
            <person name="Bebber D."/>
            <person name="Moore K."/>
            <person name="Studholme D.J."/>
        </authorList>
    </citation>
    <scope>NUCLEOTIDE SEQUENCE [LARGE SCALE GENOMIC DNA]</scope>
    <source>
        <strain evidence="5 6">TR4</strain>
    </source>
</reference>
<dbReference type="GO" id="GO:0005739">
    <property type="term" value="C:mitochondrion"/>
    <property type="evidence" value="ECO:0007669"/>
    <property type="project" value="UniProtKB-SubCell"/>
</dbReference>
<dbReference type="GO" id="GO:0003824">
    <property type="term" value="F:catalytic activity"/>
    <property type="evidence" value="ECO:0007669"/>
    <property type="project" value="InterPro"/>
</dbReference>
<evidence type="ECO:0000256" key="3">
    <source>
        <dbReference type="SAM" id="MobiDB-lite"/>
    </source>
</evidence>
<dbReference type="Proteomes" id="UP000321331">
    <property type="component" value="Unassembled WGS sequence"/>
</dbReference>
<evidence type="ECO:0000256" key="1">
    <source>
        <dbReference type="ARBA" id="ARBA00004173"/>
    </source>
</evidence>
<dbReference type="InterPro" id="IPR043502">
    <property type="entry name" value="DNA/RNA_pol_sf"/>
</dbReference>
<dbReference type="Pfam" id="PF00078">
    <property type="entry name" value="RVT_1"/>
    <property type="match status" value="1"/>
</dbReference>
<sequence length="1296" mass="146918">MRKTRDTKRTAGCAGMSPQVRKGNGKLITDTVWQLIGCQTDELSDKHCCISFPSLSVSQRFQSLDMGRRQARRKKRRAERERCVPRLDKLIIDQANFDGSWRRTQVLMSYERQGRNGGSADIICGCDPSPRTTWRTCLHYCLEMNPARPLIPTDNPDDPSRRIGHGNKNKSSQAPEQEQPAPVEYGRVFFFVHRSIPRNLWHVKYHDGPNHDMAATLFLQTQQGEIAIHSVYNVNQPAKDGRPKRHIDVEVLVRDTTSHGLDIVVGDFNLHRQLWGGPIFKQSNHTTAAKALEDEMITKAKMVLLTKQGTVTCTRGNGDDHPTASCIDLTFVSSALHHKVKHWGVFQDNPWKLSDHRPIRTILDMRSYRDDSEILLWNWTNSKAFLEAVGQGLRDLNDMALDSRQDSDAFALKLIQVIHESAQKHVKSRLRNPPPRQQLLDPRMRNILSTECLSTPAGPDIQFDDHVNSSHRNVQKTYRKNIQSKALWVAASIGKAQYQPRNVINVPALVHGGTTFASEKEKQKCIRDFTWTETSESDPPELPFPDLSPDREEFEMDLVLTELEVIVMIQRLPSKKACGEDKVPNEALKLCRELTLAGCGIATWFLRVIHSFLSDRATVLKLPQSVSDPFFVNIGIPQGSPLSPLLFLFYTAPLLVMLAEEIKKMKRPHVEVHVFSYVDDTYLMAVSPSYEENCAVLKVFHDHIMEWAKGAHLSFSPEKSLVMHFQRPVSMAKQKSDQRKRENLGPNDRVKEKPKVEPPCTLLPDIDGLKSNPNCLQHEKLLVLGLMLDPKLSFEHHLTLIEEKVETALRYQLRISGANWGMTLEKTRQYYICKIRPVISYACTAWFVWVKKGGLHCSLPDGQIARLQKLQYKCIMLLSGAIRGTARVVLEKECHIDSIEVFLYRISISFRAKSLTVRPYAFWFDKEPQHYQDGKLHGKGDKYNNSAFDILNHKARLLVKEAGERFRATWKGPKETTVLEAWRNPVNRNKAIRQRAILQAAEASTEIWNAYLKDRRSRQITTYRPLALTEGWGRESLAYYQGMTRPESTLGMQLRTECVGLNWYLNKCHVLRDVKLPSSNAVVRDPLNLSRAVSRDPFDPLYAADADGKPSLQPSSLIPVQLTHKYCLLCVLTYTALASHPPTPPLLHQILTLAVSLVRKVLPPPPPHSGQPGCHDSNTSQQNPTITPLPSSQGLGLLQYPLGLPSDGLEPLVVQAAPVEFLYLGIEEGFFDRRVAVVERVYEPEYLATKGCQPDAASIIPMQPGLSDFHRHITKLVMTVFLDSLVDHIDHIVAFC</sequence>
<accession>A0A5C6T7I1</accession>
<evidence type="ECO:0000313" key="5">
    <source>
        <dbReference type="EMBL" id="TXC06449.1"/>
    </source>
</evidence>
<organism evidence="5 6">
    <name type="scientific">Fusarium oxysporum f. sp. cubense</name>
    <dbReference type="NCBI Taxonomy" id="61366"/>
    <lineage>
        <taxon>Eukaryota</taxon>
        <taxon>Fungi</taxon>
        <taxon>Dikarya</taxon>
        <taxon>Ascomycota</taxon>
        <taxon>Pezizomycotina</taxon>
        <taxon>Sordariomycetes</taxon>
        <taxon>Hypocreomycetidae</taxon>
        <taxon>Hypocreales</taxon>
        <taxon>Nectriaceae</taxon>
        <taxon>Fusarium</taxon>
        <taxon>Fusarium oxysporum species complex</taxon>
    </lineage>
</organism>
<feature type="region of interest" description="Disordered" evidence="3">
    <location>
        <begin position="148"/>
        <end position="180"/>
    </location>
</feature>
<feature type="region of interest" description="Disordered" evidence="3">
    <location>
        <begin position="730"/>
        <end position="754"/>
    </location>
</feature>
<evidence type="ECO:0000256" key="2">
    <source>
        <dbReference type="ARBA" id="ARBA00023128"/>
    </source>
</evidence>
<dbReference type="Gene3D" id="3.60.10.10">
    <property type="entry name" value="Endonuclease/exonuclease/phosphatase"/>
    <property type="match status" value="1"/>
</dbReference>
<dbReference type="Pfam" id="PF14529">
    <property type="entry name" value="Exo_endo_phos_2"/>
    <property type="match status" value="1"/>
</dbReference>
<evidence type="ECO:0000259" key="4">
    <source>
        <dbReference type="PROSITE" id="PS50878"/>
    </source>
</evidence>
<dbReference type="PANTHER" id="PTHR33481:SF1">
    <property type="entry name" value="ENDONUCLEASE_EXONUCLEASE_PHOSPHATASE DOMAIN-CONTAINING PROTEIN-RELATED"/>
    <property type="match status" value="1"/>
</dbReference>
<dbReference type="InterPro" id="IPR036691">
    <property type="entry name" value="Endo/exonu/phosph_ase_sf"/>
</dbReference>
<dbReference type="PROSITE" id="PS50878">
    <property type="entry name" value="RT_POL"/>
    <property type="match status" value="1"/>
</dbReference>
<feature type="domain" description="Reverse transcriptase" evidence="4">
    <location>
        <begin position="487"/>
        <end position="788"/>
    </location>
</feature>